<feature type="domain" description="H repeat-associated protein N-terminal" evidence="1">
    <location>
        <begin position="7"/>
        <end position="93"/>
    </location>
</feature>
<comment type="caution">
    <text evidence="2">The sequence shown here is derived from an EMBL/GenBank/DDBJ whole genome shotgun (WGS) entry which is preliminary data.</text>
</comment>
<accession>A0A2S6NGT3</accession>
<dbReference type="RefSeq" id="WP_146089772.1">
    <property type="nucleotide sequence ID" value="NZ_NHSJ01000012.1"/>
</dbReference>
<dbReference type="EMBL" id="NHSJ01000012">
    <property type="protein sequence ID" value="PPQ33838.1"/>
    <property type="molecule type" value="Genomic_DNA"/>
</dbReference>
<protein>
    <submittedName>
        <fullName evidence="2">ISAs1 family transposase</fullName>
    </submittedName>
</protein>
<evidence type="ECO:0000313" key="3">
    <source>
        <dbReference type="Proteomes" id="UP000239089"/>
    </source>
</evidence>
<dbReference type="Proteomes" id="UP000239089">
    <property type="component" value="Unassembled WGS sequence"/>
</dbReference>
<dbReference type="InterPro" id="IPR032806">
    <property type="entry name" value="YbfD_N"/>
</dbReference>
<organism evidence="2 3">
    <name type="scientific">Rhodoblastus sphagnicola</name>
    <dbReference type="NCBI Taxonomy" id="333368"/>
    <lineage>
        <taxon>Bacteria</taxon>
        <taxon>Pseudomonadati</taxon>
        <taxon>Pseudomonadota</taxon>
        <taxon>Alphaproteobacteria</taxon>
        <taxon>Hyphomicrobiales</taxon>
        <taxon>Rhodoblastaceae</taxon>
        <taxon>Rhodoblastus</taxon>
    </lineage>
</organism>
<evidence type="ECO:0000313" key="2">
    <source>
        <dbReference type="EMBL" id="PPQ33838.1"/>
    </source>
</evidence>
<dbReference type="Pfam" id="PF13808">
    <property type="entry name" value="DDE_Tnp_1_assoc"/>
    <property type="match status" value="1"/>
</dbReference>
<sequence>MAVSLLEILRSVPDHRRREGQRFELATVLLYAILAMVAGANSYRQLHEFIRIHRQRLNKAFKLNLRYAPSYSGLRLILQGIDPTALEEAFRRHA</sequence>
<evidence type="ECO:0000259" key="1">
    <source>
        <dbReference type="Pfam" id="PF13808"/>
    </source>
</evidence>
<name>A0A2S6NGT3_9HYPH</name>
<keyword evidence="3" id="KW-1185">Reference proteome</keyword>
<gene>
    <name evidence="2" type="ORF">CCR94_00640</name>
</gene>
<dbReference type="AlphaFoldDB" id="A0A2S6NGT3"/>
<reference evidence="2 3" key="1">
    <citation type="journal article" date="2018" name="Arch. Microbiol.">
        <title>New insights into the metabolic potential of the phototrophic purple bacterium Rhodopila globiformis DSM 161(T) from its draft genome sequence and evidence for a vanadium-dependent nitrogenase.</title>
        <authorList>
            <person name="Imhoff J.F."/>
            <person name="Rahn T."/>
            <person name="Kunzel S."/>
            <person name="Neulinger S.C."/>
        </authorList>
    </citation>
    <scope>NUCLEOTIDE SEQUENCE [LARGE SCALE GENOMIC DNA]</scope>
    <source>
        <strain evidence="2 3">DSM 16996</strain>
    </source>
</reference>
<feature type="non-terminal residue" evidence="2">
    <location>
        <position position="94"/>
    </location>
</feature>
<proteinExistence type="predicted"/>